<keyword evidence="8" id="KW-1185">Reference proteome</keyword>
<feature type="region of interest" description="Disordered" evidence="4">
    <location>
        <begin position="323"/>
        <end position="348"/>
    </location>
</feature>
<dbReference type="InterPro" id="IPR011047">
    <property type="entry name" value="Quinoprotein_ADH-like_sf"/>
</dbReference>
<dbReference type="EMBL" id="JAPFQA010000023">
    <property type="protein sequence ID" value="MCZ8548258.1"/>
    <property type="molecule type" value="Genomic_DNA"/>
</dbReference>
<evidence type="ECO:0000256" key="1">
    <source>
        <dbReference type="ARBA" id="ARBA00001931"/>
    </source>
</evidence>
<dbReference type="NCBIfam" id="TIGR03074">
    <property type="entry name" value="PQQ_membr_DH"/>
    <property type="match status" value="1"/>
</dbReference>
<evidence type="ECO:0000259" key="6">
    <source>
        <dbReference type="Pfam" id="PF01011"/>
    </source>
</evidence>
<dbReference type="InterPro" id="IPR002372">
    <property type="entry name" value="PQQ_rpt_dom"/>
</dbReference>
<dbReference type="InterPro" id="IPR018391">
    <property type="entry name" value="PQQ_b-propeller_rpt"/>
</dbReference>
<evidence type="ECO:0000256" key="2">
    <source>
        <dbReference type="ARBA" id="ARBA00008156"/>
    </source>
</evidence>
<dbReference type="PANTHER" id="PTHR32303">
    <property type="entry name" value="QUINOPROTEIN ALCOHOL DEHYDROGENASE (CYTOCHROME C)"/>
    <property type="match status" value="1"/>
</dbReference>
<evidence type="ECO:0000256" key="4">
    <source>
        <dbReference type="SAM" id="MobiDB-lite"/>
    </source>
</evidence>
<feature type="compositionally biased region" description="Low complexity" evidence="4">
    <location>
        <begin position="274"/>
        <end position="295"/>
    </location>
</feature>
<feature type="domain" description="Pyrrolo-quinoline quinone repeat" evidence="6">
    <location>
        <begin position="348"/>
        <end position="828"/>
    </location>
</feature>
<dbReference type="EC" id="1.1.-.-" evidence="7"/>
<proteinExistence type="inferred from homology"/>
<feature type="transmembrane region" description="Helical" evidence="5">
    <location>
        <begin position="5"/>
        <end position="25"/>
    </location>
</feature>
<feature type="transmembrane region" description="Helical" evidence="5">
    <location>
        <begin position="116"/>
        <end position="136"/>
    </location>
</feature>
<feature type="transmembrane region" description="Helical" evidence="5">
    <location>
        <begin position="77"/>
        <end position="96"/>
    </location>
</feature>
<comment type="caution">
    <text evidence="7">The sequence shown here is derived from an EMBL/GenBank/DDBJ whole genome shotgun (WGS) entry which is preliminary data.</text>
</comment>
<dbReference type="PANTHER" id="PTHR32303:SF4">
    <property type="entry name" value="QUINOPROTEIN GLUCOSE DEHYDROGENASE"/>
    <property type="match status" value="1"/>
</dbReference>
<keyword evidence="5" id="KW-1133">Transmembrane helix</keyword>
<dbReference type="InterPro" id="IPR017511">
    <property type="entry name" value="PQQ_mDH"/>
</dbReference>
<organism evidence="7 8">
    <name type="scientific">Mesorhizobium qingshengii</name>
    <dbReference type="NCBI Taxonomy" id="1165689"/>
    <lineage>
        <taxon>Bacteria</taxon>
        <taxon>Pseudomonadati</taxon>
        <taxon>Pseudomonadota</taxon>
        <taxon>Alphaproteobacteria</taxon>
        <taxon>Hyphomicrobiales</taxon>
        <taxon>Phyllobacteriaceae</taxon>
        <taxon>Mesorhizobium</taxon>
    </lineage>
</organism>
<dbReference type="CDD" id="cd10280">
    <property type="entry name" value="PQQ_mGDH"/>
    <property type="match status" value="1"/>
</dbReference>
<comment type="cofactor">
    <cofactor evidence="1">
        <name>pyrroloquinoline quinone</name>
        <dbReference type="ChEBI" id="CHEBI:58442"/>
    </cofactor>
</comment>
<accession>A0ABT4R344</accession>
<comment type="similarity">
    <text evidence="2">Belongs to the bacterial PQQ dehydrogenase family.</text>
</comment>
<dbReference type="Pfam" id="PF01011">
    <property type="entry name" value="PQQ"/>
    <property type="match status" value="2"/>
</dbReference>
<dbReference type="GO" id="GO:0016491">
    <property type="term" value="F:oxidoreductase activity"/>
    <property type="evidence" value="ECO:0007669"/>
    <property type="project" value="UniProtKB-KW"/>
</dbReference>
<keyword evidence="3 7" id="KW-0560">Oxidoreductase</keyword>
<evidence type="ECO:0000256" key="5">
    <source>
        <dbReference type="SAM" id="Phobius"/>
    </source>
</evidence>
<dbReference type="SMART" id="SM00564">
    <property type="entry name" value="PQQ"/>
    <property type="match status" value="5"/>
</dbReference>
<reference evidence="7" key="1">
    <citation type="submission" date="2022-11" db="EMBL/GenBank/DDBJ databases">
        <authorList>
            <person name="Coimbra C."/>
        </authorList>
    </citation>
    <scope>NUCLEOTIDE SEQUENCE</scope>
    <source>
        <strain evidence="7">Jales19</strain>
    </source>
</reference>
<evidence type="ECO:0000256" key="3">
    <source>
        <dbReference type="ARBA" id="ARBA00023002"/>
    </source>
</evidence>
<feature type="region of interest" description="Disordered" evidence="4">
    <location>
        <begin position="274"/>
        <end position="307"/>
    </location>
</feature>
<name>A0ABT4R344_9HYPH</name>
<evidence type="ECO:0000313" key="7">
    <source>
        <dbReference type="EMBL" id="MCZ8548258.1"/>
    </source>
</evidence>
<dbReference type="Gene3D" id="2.140.10.10">
    <property type="entry name" value="Quinoprotein alcohol dehydrogenase-like superfamily"/>
    <property type="match status" value="2"/>
</dbReference>
<dbReference type="SUPFAM" id="SSF50998">
    <property type="entry name" value="Quinoprotein alcohol dehydrogenase-like"/>
    <property type="match status" value="1"/>
</dbReference>
<feature type="domain" description="Pyrrolo-quinoline quinone repeat" evidence="6">
    <location>
        <begin position="166"/>
        <end position="298"/>
    </location>
</feature>
<feature type="transmembrane region" description="Helical" evidence="5">
    <location>
        <begin position="31"/>
        <end position="48"/>
    </location>
</feature>
<keyword evidence="5" id="KW-0812">Transmembrane</keyword>
<keyword evidence="5" id="KW-0472">Membrane</keyword>
<gene>
    <name evidence="7" type="ORF">OOJ09_29140</name>
</gene>
<dbReference type="Proteomes" id="UP001152178">
    <property type="component" value="Unassembled WGS sequence"/>
</dbReference>
<protein>
    <submittedName>
        <fullName evidence="7">Membrane-bound PQQ-dependent dehydrogenase, glucose/quinate/shikimate family</fullName>
        <ecNumber evidence="7">1.1.-.-</ecNumber>
    </submittedName>
</protein>
<dbReference type="RefSeq" id="WP_269908510.1">
    <property type="nucleotide sequence ID" value="NZ_JAPFQA010000023.1"/>
</dbReference>
<feature type="transmembrane region" description="Helical" evidence="5">
    <location>
        <begin position="55"/>
        <end position="71"/>
    </location>
</feature>
<sequence>MYRLILSAIILVIGAALLAGGIWLASLGGSWFYIGLGIALVISAVLTYRRNPVGLALYGASLLVTLGWSLWEVGFDWWALSARGSLLIVLGALLLLPPMVRSLHRPSTGLARYDAYSGSLAGALVITALAGIYAMLQSPHDIGGSFADNRMSASRAVETVVPDGEWQAYGRTAAADRYSPLTQITAQNVGNLKVAWTYHTGDIRGPNDPGEATYEVTPLMIDNTVYVCTPHNIVIALDAVSGKEKWRFDPHLQQTMKQTTQHLTCRGVSYFDGSASSPRPSSAAQPALAAANAVSGSPQTASTEEQRLAASVAEVTTQAAGVPQNVVTGQAKRGAPNPEVDRKDPTITASIDPSCVKRLIAPTSDGRLISLSAETGKICPGFGGDDGTINLWANMPNITPGSVYSTSPPVVTDHLVIVGGAVNDNVSTTSPSGVIRAFDIYTGALVWNFDSKKPDATSPISNGQTYSENAPNSWSVSSYDAKLGLIYLPMGNQSPDQYGVNRSAEVEKFSSSILALDVNTGKVAWVFQGVHHDLWDMDVPAQPSLVDLTIGGKEVPALVAPTKQGEVYVLNRKTGVPVLPVTEEPAPSGAVKGDTTAPTQPVSTISFKPVPLTEKDMWGATPLDQLACRIAFRGLNYAGRYTPPTTKGSIIYPGNFGTFNWGAVAVDPDRQVMFAMPVYLAFTSKLVPRPDAFARVISKDGQDVFNENFGAPYAAKMGAFLSPLGLPCQSPPWGYVAGVDLTNGQIVYKHVNGTVRDLSPVPVPFKMGVPGIGGPIITKGGVAFLSGTLDYYIRGYDLKTGAEIWRDRLPAGGQATPSTYKGADGRQYLVVVAGGHGSTGTEAGDAIIAYALPNAL</sequence>
<evidence type="ECO:0000313" key="8">
    <source>
        <dbReference type="Proteomes" id="UP001152178"/>
    </source>
</evidence>